<organism evidence="2 3">
    <name type="scientific">Gimesia maris</name>
    <dbReference type="NCBI Taxonomy" id="122"/>
    <lineage>
        <taxon>Bacteria</taxon>
        <taxon>Pseudomonadati</taxon>
        <taxon>Planctomycetota</taxon>
        <taxon>Planctomycetia</taxon>
        <taxon>Planctomycetales</taxon>
        <taxon>Planctomycetaceae</taxon>
        <taxon>Gimesia</taxon>
    </lineage>
</organism>
<feature type="compositionally biased region" description="Polar residues" evidence="1">
    <location>
        <begin position="1"/>
        <end position="11"/>
    </location>
</feature>
<feature type="non-terminal residue" evidence="2">
    <location>
        <position position="140"/>
    </location>
</feature>
<sequence length="140" mass="14917">MTQDETNQNKPAGNDQGRRNFLKGSAAAVGAGLAASVPGMASAADSDCEMKNPYGARPGGGISLPDYYKPWPAIKNRNVFMPGTEILPKNEMRISFLGSTPWPPTRLQSGTSILVELGNGESQPRRFFFDLGNGSISNAI</sequence>
<reference evidence="2 3" key="1">
    <citation type="journal article" date="2018" name="Nat. Biotechnol.">
        <title>A standardized bacterial taxonomy based on genome phylogeny substantially revises the tree of life.</title>
        <authorList>
            <person name="Parks D.H."/>
            <person name="Chuvochina M."/>
            <person name="Waite D.W."/>
            <person name="Rinke C."/>
            <person name="Skarshewski A."/>
            <person name="Chaumeil P.A."/>
            <person name="Hugenholtz P."/>
        </authorList>
    </citation>
    <scope>NUCLEOTIDE SEQUENCE [LARGE SCALE GENOMIC DNA]</scope>
    <source>
        <strain evidence="2">UBA9375</strain>
    </source>
</reference>
<evidence type="ECO:0000313" key="3">
    <source>
        <dbReference type="Proteomes" id="UP000263642"/>
    </source>
</evidence>
<name>A0A3D3R8N7_9PLAN</name>
<feature type="region of interest" description="Disordered" evidence="1">
    <location>
        <begin position="1"/>
        <end position="23"/>
    </location>
</feature>
<dbReference type="NCBIfam" id="TIGR01409">
    <property type="entry name" value="TAT_signal_seq"/>
    <property type="match status" value="1"/>
</dbReference>
<feature type="region of interest" description="Disordered" evidence="1">
    <location>
        <begin position="42"/>
        <end position="61"/>
    </location>
</feature>
<dbReference type="InterPro" id="IPR019546">
    <property type="entry name" value="TAT_signal_bac_arc"/>
</dbReference>
<evidence type="ECO:0000256" key="1">
    <source>
        <dbReference type="SAM" id="MobiDB-lite"/>
    </source>
</evidence>
<comment type="caution">
    <text evidence="2">The sequence shown here is derived from an EMBL/GenBank/DDBJ whole genome shotgun (WGS) entry which is preliminary data.</text>
</comment>
<dbReference type="PROSITE" id="PS51318">
    <property type="entry name" value="TAT"/>
    <property type="match status" value="1"/>
</dbReference>
<dbReference type="Proteomes" id="UP000263642">
    <property type="component" value="Unassembled WGS sequence"/>
</dbReference>
<dbReference type="InterPro" id="IPR006311">
    <property type="entry name" value="TAT_signal"/>
</dbReference>
<protein>
    <submittedName>
        <fullName evidence="2">Ribonuclease Z</fullName>
    </submittedName>
</protein>
<dbReference type="AlphaFoldDB" id="A0A3D3R8N7"/>
<dbReference type="EMBL" id="DQAY01000120">
    <property type="protein sequence ID" value="HCO25244.1"/>
    <property type="molecule type" value="Genomic_DNA"/>
</dbReference>
<gene>
    <name evidence="2" type="ORF">DIT97_20290</name>
</gene>
<accession>A0A3D3R8N7</accession>
<proteinExistence type="predicted"/>
<evidence type="ECO:0000313" key="2">
    <source>
        <dbReference type="EMBL" id="HCO25244.1"/>
    </source>
</evidence>